<dbReference type="Proteomes" id="UP000076532">
    <property type="component" value="Unassembled WGS sequence"/>
</dbReference>
<organism evidence="1 2">
    <name type="scientific">Athelia psychrophila</name>
    <dbReference type="NCBI Taxonomy" id="1759441"/>
    <lineage>
        <taxon>Eukaryota</taxon>
        <taxon>Fungi</taxon>
        <taxon>Dikarya</taxon>
        <taxon>Basidiomycota</taxon>
        <taxon>Agaricomycotina</taxon>
        <taxon>Agaricomycetes</taxon>
        <taxon>Agaricomycetidae</taxon>
        <taxon>Atheliales</taxon>
        <taxon>Atheliaceae</taxon>
        <taxon>Athelia</taxon>
    </lineage>
</organism>
<dbReference type="EMBL" id="KV417627">
    <property type="protein sequence ID" value="KZP13814.1"/>
    <property type="molecule type" value="Genomic_DNA"/>
</dbReference>
<gene>
    <name evidence="1" type="ORF">FIBSPDRAFT_123073</name>
</gene>
<evidence type="ECO:0000313" key="2">
    <source>
        <dbReference type="Proteomes" id="UP000076532"/>
    </source>
</evidence>
<protein>
    <submittedName>
        <fullName evidence="1">Uncharacterized protein</fullName>
    </submittedName>
</protein>
<name>A0A166CMI9_9AGAM</name>
<proteinExistence type="predicted"/>
<dbReference type="AlphaFoldDB" id="A0A166CMI9"/>
<reference evidence="1 2" key="1">
    <citation type="journal article" date="2016" name="Mol. Biol. Evol.">
        <title>Comparative Genomics of Early-Diverging Mushroom-Forming Fungi Provides Insights into the Origins of Lignocellulose Decay Capabilities.</title>
        <authorList>
            <person name="Nagy L.G."/>
            <person name="Riley R."/>
            <person name="Tritt A."/>
            <person name="Adam C."/>
            <person name="Daum C."/>
            <person name="Floudas D."/>
            <person name="Sun H."/>
            <person name="Yadav J.S."/>
            <person name="Pangilinan J."/>
            <person name="Larsson K.H."/>
            <person name="Matsuura K."/>
            <person name="Barry K."/>
            <person name="Labutti K."/>
            <person name="Kuo R."/>
            <person name="Ohm R.A."/>
            <person name="Bhattacharya S.S."/>
            <person name="Shirouzu T."/>
            <person name="Yoshinaga Y."/>
            <person name="Martin F.M."/>
            <person name="Grigoriev I.V."/>
            <person name="Hibbett D.S."/>
        </authorList>
    </citation>
    <scope>NUCLEOTIDE SEQUENCE [LARGE SCALE GENOMIC DNA]</scope>
    <source>
        <strain evidence="1 2">CBS 109695</strain>
    </source>
</reference>
<accession>A0A166CMI9</accession>
<keyword evidence="2" id="KW-1185">Reference proteome</keyword>
<evidence type="ECO:0000313" key="1">
    <source>
        <dbReference type="EMBL" id="KZP13814.1"/>
    </source>
</evidence>
<sequence length="226" mass="26136">MGECNDGAVKKALQSFEHITKWKRALLEDRDLSQTFEAGIHNPLLYAQSRFFVGSKIQTPRTNNFEENKTFAIDLLQPGHGLYDALQACRHDVVPQELCATLIADVILVLEFQATLRIIQPRCIAIFEIYSRQQSAMNSARVDSKIVEKNENDLHYELLQLENCEDLVMESLGRAGLSTKMLHLTPYMRQKIYSMTELMPSLPRNIFRNDDYNKVRMQRIARNWAE</sequence>